<gene>
    <name evidence="4" type="ORF">E4021_12335</name>
</gene>
<keyword evidence="2" id="KW-1133">Transmembrane helix</keyword>
<dbReference type="InterPro" id="IPR019734">
    <property type="entry name" value="TPR_rpt"/>
</dbReference>
<proteinExistence type="predicted"/>
<dbReference type="Gene3D" id="3.10.450.50">
    <property type="match status" value="2"/>
</dbReference>
<dbReference type="PROSITE" id="PS50005">
    <property type="entry name" value="TPR"/>
    <property type="match status" value="1"/>
</dbReference>
<dbReference type="Pfam" id="PF14559">
    <property type="entry name" value="TPR_19"/>
    <property type="match status" value="1"/>
</dbReference>
<comment type="caution">
    <text evidence="4">The sequence shown here is derived from an EMBL/GenBank/DDBJ whole genome shotgun (WGS) entry which is preliminary data.</text>
</comment>
<accession>A0A4S4NE69</accession>
<feature type="domain" description="SnoaL-like" evidence="3">
    <location>
        <begin position="425"/>
        <end position="533"/>
    </location>
</feature>
<evidence type="ECO:0000313" key="5">
    <source>
        <dbReference type="Proteomes" id="UP000308528"/>
    </source>
</evidence>
<dbReference type="Pfam" id="PF12680">
    <property type="entry name" value="SnoaL_2"/>
    <property type="match status" value="1"/>
</dbReference>
<dbReference type="SUPFAM" id="SSF48452">
    <property type="entry name" value="TPR-like"/>
    <property type="match status" value="1"/>
</dbReference>
<keyword evidence="5" id="KW-1185">Reference proteome</keyword>
<dbReference type="AlphaFoldDB" id="A0A4S4NE69"/>
<dbReference type="Pfam" id="PF07366">
    <property type="entry name" value="SnoaL"/>
    <property type="match status" value="1"/>
</dbReference>
<dbReference type="InterPro" id="IPR037401">
    <property type="entry name" value="SnoaL-like"/>
</dbReference>
<protein>
    <recommendedName>
        <fullName evidence="3">SnoaL-like domain-containing protein</fullName>
    </recommendedName>
</protein>
<reference evidence="4 5" key="1">
    <citation type="submission" date="2019-04" db="EMBL/GenBank/DDBJ databases">
        <title>Lewinella litorea sp. nov., isolated from a marine sand.</title>
        <authorList>
            <person name="Yoon J.-H."/>
        </authorList>
    </citation>
    <scope>NUCLEOTIDE SEQUENCE [LARGE SCALE GENOMIC DNA]</scope>
    <source>
        <strain evidence="4 5">HSMS-39</strain>
    </source>
</reference>
<organism evidence="4 5">
    <name type="scientific">Neolewinella litorea</name>
    <dbReference type="NCBI Taxonomy" id="2562452"/>
    <lineage>
        <taxon>Bacteria</taxon>
        <taxon>Pseudomonadati</taxon>
        <taxon>Bacteroidota</taxon>
        <taxon>Saprospiria</taxon>
        <taxon>Saprospirales</taxon>
        <taxon>Lewinellaceae</taxon>
        <taxon>Neolewinella</taxon>
    </lineage>
</organism>
<evidence type="ECO:0000259" key="3">
    <source>
        <dbReference type="Pfam" id="PF12680"/>
    </source>
</evidence>
<feature type="repeat" description="TPR" evidence="1">
    <location>
        <begin position="192"/>
        <end position="225"/>
    </location>
</feature>
<dbReference type="GO" id="GO:0030638">
    <property type="term" value="P:polyketide metabolic process"/>
    <property type="evidence" value="ECO:0007669"/>
    <property type="project" value="InterPro"/>
</dbReference>
<dbReference type="SMART" id="SM00028">
    <property type="entry name" value="TPR"/>
    <property type="match status" value="2"/>
</dbReference>
<evidence type="ECO:0000256" key="2">
    <source>
        <dbReference type="SAM" id="Phobius"/>
    </source>
</evidence>
<dbReference type="PANTHER" id="PTHR41252">
    <property type="entry name" value="BLR2505 PROTEIN"/>
    <property type="match status" value="1"/>
</dbReference>
<dbReference type="SUPFAM" id="SSF54427">
    <property type="entry name" value="NTF2-like"/>
    <property type="match status" value="2"/>
</dbReference>
<sequence length="551" mass="61269">MGWGPCSPTFVIGYQPHTLMNNTTLSLLFVFVFGTAGLLTAQDFFLPLSTSSPSALESYQKASHLSSNVRMGPARQEIDKALAADPDFFMGYAYAIQVLASDEEKPGMIDKALAIDPKGFTKAEKIMRRYLMDLKKDPEAMPTEMTEALIKAYPDTPEAYEWAYLHAAYTEKDLDAAFKYARQMTTLAPDFAPVHNNLGYFHMQRKEMDQAKASFEKYIALAPDEANAYDSMGEFYLNNGDYDASAKYYGMAAERGMPGAAEKAQEAVAKKTGTSGGQTDASLERNIQHVRTVWDKIINEGKIAEINSGNFASDIVMVGATEDVRGIDNFRDYYQNFVTGFSAVTFTVEDIFGQGDKLVKHWRFRGTHTGDFFGVPATGNEVDLEGVTLMQMRDGKIAREQDFMDNMLFSQQLGLLSNPNNATLVQRIYDAFSDGDIPTVLAALDDKVVWKEAEGNELADGNPYIGPDAVLQGVFARLGAQHEYFKLKDIKVRPMVDNQVLATLRYDAKLKENGMEIDAQAAHLWTIKNGKVIAFQQYVDTRQLAEKAAKK</sequence>
<keyword evidence="2" id="KW-0472">Membrane</keyword>
<dbReference type="InterPro" id="IPR011990">
    <property type="entry name" value="TPR-like_helical_dom_sf"/>
</dbReference>
<dbReference type="InterPro" id="IPR032710">
    <property type="entry name" value="NTF2-like_dom_sf"/>
</dbReference>
<dbReference type="PANTHER" id="PTHR41252:SF1">
    <property type="entry name" value="BLR2505 PROTEIN"/>
    <property type="match status" value="1"/>
</dbReference>
<dbReference type="Gene3D" id="1.25.40.10">
    <property type="entry name" value="Tetratricopeptide repeat domain"/>
    <property type="match status" value="1"/>
</dbReference>
<dbReference type="Proteomes" id="UP000308528">
    <property type="component" value="Unassembled WGS sequence"/>
</dbReference>
<name>A0A4S4NE69_9BACT</name>
<keyword evidence="1" id="KW-0802">TPR repeat</keyword>
<dbReference type="OrthoDB" id="7876517at2"/>
<evidence type="ECO:0000256" key="1">
    <source>
        <dbReference type="PROSITE-ProRule" id="PRU00339"/>
    </source>
</evidence>
<keyword evidence="2" id="KW-0812">Transmembrane</keyword>
<dbReference type="InterPro" id="IPR009959">
    <property type="entry name" value="Cyclase_SnoaL-like"/>
</dbReference>
<feature type="transmembrane region" description="Helical" evidence="2">
    <location>
        <begin position="25"/>
        <end position="46"/>
    </location>
</feature>
<dbReference type="EMBL" id="SRSF01000005">
    <property type="protein sequence ID" value="THH37822.1"/>
    <property type="molecule type" value="Genomic_DNA"/>
</dbReference>
<evidence type="ECO:0000313" key="4">
    <source>
        <dbReference type="EMBL" id="THH37822.1"/>
    </source>
</evidence>